<keyword evidence="1" id="KW-1185">Reference proteome</keyword>
<dbReference type="WBParaSite" id="SMUV_0000068001-mRNA-1">
    <property type="protein sequence ID" value="SMUV_0000068001-mRNA-1"/>
    <property type="gene ID" value="SMUV_0000068001"/>
</dbReference>
<evidence type="ECO:0000313" key="1">
    <source>
        <dbReference type="Proteomes" id="UP000046393"/>
    </source>
</evidence>
<dbReference type="AlphaFoldDB" id="A0A0N5A9A7"/>
<accession>A0A0N5A9A7</accession>
<name>A0A0N5A9A7_9BILA</name>
<proteinExistence type="predicted"/>
<reference evidence="2" key="1">
    <citation type="submission" date="2017-02" db="UniProtKB">
        <authorList>
            <consortium name="WormBaseParasite"/>
        </authorList>
    </citation>
    <scope>IDENTIFICATION</scope>
</reference>
<protein>
    <submittedName>
        <fullName evidence="2">Ovule protein</fullName>
    </submittedName>
</protein>
<evidence type="ECO:0000313" key="2">
    <source>
        <dbReference type="WBParaSite" id="SMUV_0000068001-mRNA-1"/>
    </source>
</evidence>
<organism evidence="1 2">
    <name type="scientific">Syphacia muris</name>
    <dbReference type="NCBI Taxonomy" id="451379"/>
    <lineage>
        <taxon>Eukaryota</taxon>
        <taxon>Metazoa</taxon>
        <taxon>Ecdysozoa</taxon>
        <taxon>Nematoda</taxon>
        <taxon>Chromadorea</taxon>
        <taxon>Rhabditida</taxon>
        <taxon>Spirurina</taxon>
        <taxon>Oxyuridomorpha</taxon>
        <taxon>Oxyuroidea</taxon>
        <taxon>Oxyuridae</taxon>
        <taxon>Syphacia</taxon>
    </lineage>
</organism>
<dbReference type="Proteomes" id="UP000046393">
    <property type="component" value="Unplaced"/>
</dbReference>
<sequence>MHEYCLSDSTSDLYNIFIPRYELPSPVRLGVPSLPFFPCALAVYIWSWNSYYIYEVVQMLSAPLLEWLN</sequence>